<name>A0A392VMS1_9FABA</name>
<accession>A0A392VMS1</accession>
<dbReference type="Proteomes" id="UP000265520">
    <property type="component" value="Unassembled WGS sequence"/>
</dbReference>
<feature type="non-terminal residue" evidence="2">
    <location>
        <position position="20"/>
    </location>
</feature>
<evidence type="ECO:0000256" key="1">
    <source>
        <dbReference type="SAM" id="MobiDB-lite"/>
    </source>
</evidence>
<protein>
    <submittedName>
        <fullName evidence="2">Uncharacterized protein</fullName>
    </submittedName>
</protein>
<reference evidence="2 3" key="1">
    <citation type="journal article" date="2018" name="Front. Plant Sci.">
        <title>Red Clover (Trifolium pratense) and Zigzag Clover (T. medium) - A Picture of Genomic Similarities and Differences.</title>
        <authorList>
            <person name="Dluhosova J."/>
            <person name="Istvanek J."/>
            <person name="Nedelnik J."/>
            <person name="Repkova J."/>
        </authorList>
    </citation>
    <scope>NUCLEOTIDE SEQUENCE [LARGE SCALE GENOMIC DNA]</scope>
    <source>
        <strain evidence="3">cv. 10/8</strain>
        <tissue evidence="2">Leaf</tissue>
    </source>
</reference>
<dbReference type="EMBL" id="LXQA011188864">
    <property type="protein sequence ID" value="MCI88281.1"/>
    <property type="molecule type" value="Genomic_DNA"/>
</dbReference>
<organism evidence="2 3">
    <name type="scientific">Trifolium medium</name>
    <dbReference type="NCBI Taxonomy" id="97028"/>
    <lineage>
        <taxon>Eukaryota</taxon>
        <taxon>Viridiplantae</taxon>
        <taxon>Streptophyta</taxon>
        <taxon>Embryophyta</taxon>
        <taxon>Tracheophyta</taxon>
        <taxon>Spermatophyta</taxon>
        <taxon>Magnoliopsida</taxon>
        <taxon>eudicotyledons</taxon>
        <taxon>Gunneridae</taxon>
        <taxon>Pentapetalae</taxon>
        <taxon>rosids</taxon>
        <taxon>fabids</taxon>
        <taxon>Fabales</taxon>
        <taxon>Fabaceae</taxon>
        <taxon>Papilionoideae</taxon>
        <taxon>50 kb inversion clade</taxon>
        <taxon>NPAAA clade</taxon>
        <taxon>Hologalegina</taxon>
        <taxon>IRL clade</taxon>
        <taxon>Trifolieae</taxon>
        <taxon>Trifolium</taxon>
    </lineage>
</organism>
<evidence type="ECO:0000313" key="3">
    <source>
        <dbReference type="Proteomes" id="UP000265520"/>
    </source>
</evidence>
<evidence type="ECO:0000313" key="2">
    <source>
        <dbReference type="EMBL" id="MCI88281.1"/>
    </source>
</evidence>
<dbReference type="AlphaFoldDB" id="A0A392VMS1"/>
<proteinExistence type="predicted"/>
<feature type="region of interest" description="Disordered" evidence="1">
    <location>
        <begin position="1"/>
        <end position="20"/>
    </location>
</feature>
<keyword evidence="3" id="KW-1185">Reference proteome</keyword>
<sequence>MTLRNAQMAEAPDASFLLTG</sequence>
<comment type="caution">
    <text evidence="2">The sequence shown here is derived from an EMBL/GenBank/DDBJ whole genome shotgun (WGS) entry which is preliminary data.</text>
</comment>